<dbReference type="Pfam" id="PF00067">
    <property type="entry name" value="p450"/>
    <property type="match status" value="1"/>
</dbReference>
<dbReference type="PRINTS" id="PR00463">
    <property type="entry name" value="EP450I"/>
</dbReference>
<dbReference type="HOGENOM" id="CLU_001570_2_1_1"/>
<evidence type="ECO:0000256" key="11">
    <source>
        <dbReference type="ARBA" id="ARBA00023033"/>
    </source>
</evidence>
<dbReference type="CDD" id="cd11065">
    <property type="entry name" value="CYP64-like"/>
    <property type="match status" value="1"/>
</dbReference>
<dbReference type="InterPro" id="IPR036396">
    <property type="entry name" value="Cyt_P450_sf"/>
</dbReference>
<sequence>MPYILESSMSLSHIASTTIAIGVLYLIIAPYRQRRQMPPGPPGVPILGNALQVPTTMAWFRFTEWKEKYGPIYSLNLAGQPVVVLNTHKVAGDLLDRRSNIYSDRPRLIMPGEILTGGIYMVFARYGDVWRRMRRASHEEFSLRSVEKYLPALFKESALNILDVANDPDAWADRLKNSTASNILTAVYGRPRITAKDKPILDRAHAHTARLASATAPGAFLVELFPFMMFFPNWMAKWKRDGIAWHEEETKFLEKLDEEAVEKEVQYSFARQLAVNAQRHGLSKKERAWLAGINFAAGAETTHATLLAFVLAMTLHPEVVHKAQAELDAVVGRERLPTYEDKENLPYIRAIHKETLRWRPVGPLAVPRRVTEDDWYDGYLIPKGTTVIANVWAINRDPEVFPDYEEYRPERFLDETGTIDSVPLDTHGMGHVTFGFGRRICVGHNFANQVLFIHMAMLLWAFNFDKALGANGEPITPSKDDSIDAGVVVLPAPFKCKLTPRIQGLKSVIDREMEDLGVAL</sequence>
<dbReference type="Gene3D" id="1.10.630.10">
    <property type="entry name" value="Cytochrome P450"/>
    <property type="match status" value="1"/>
</dbReference>
<dbReference type="GO" id="GO:0004497">
    <property type="term" value="F:monooxygenase activity"/>
    <property type="evidence" value="ECO:0007669"/>
    <property type="project" value="UniProtKB-KW"/>
</dbReference>
<dbReference type="InterPro" id="IPR050364">
    <property type="entry name" value="Cytochrome_P450_fung"/>
</dbReference>
<dbReference type="EMBL" id="KN839846">
    <property type="protein sequence ID" value="KIJ64543.1"/>
    <property type="molecule type" value="Genomic_DNA"/>
</dbReference>
<keyword evidence="9 14" id="KW-0560">Oxidoreductase</keyword>
<dbReference type="GO" id="GO:0016705">
    <property type="term" value="F:oxidoreductase activity, acting on paired donors, with incorporation or reduction of molecular oxygen"/>
    <property type="evidence" value="ECO:0007669"/>
    <property type="project" value="InterPro"/>
</dbReference>
<organism evidence="16 17">
    <name type="scientific">Hydnomerulius pinastri MD-312</name>
    <dbReference type="NCBI Taxonomy" id="994086"/>
    <lineage>
        <taxon>Eukaryota</taxon>
        <taxon>Fungi</taxon>
        <taxon>Dikarya</taxon>
        <taxon>Basidiomycota</taxon>
        <taxon>Agaricomycotina</taxon>
        <taxon>Agaricomycetes</taxon>
        <taxon>Agaricomycetidae</taxon>
        <taxon>Boletales</taxon>
        <taxon>Boletales incertae sedis</taxon>
        <taxon>Leucogyrophana</taxon>
    </lineage>
</organism>
<comment type="cofactor">
    <cofactor evidence="1 13">
        <name>heme</name>
        <dbReference type="ChEBI" id="CHEBI:30413"/>
    </cofactor>
</comment>
<evidence type="ECO:0000256" key="1">
    <source>
        <dbReference type="ARBA" id="ARBA00001971"/>
    </source>
</evidence>
<dbReference type="InterPro" id="IPR002401">
    <property type="entry name" value="Cyt_P450_E_grp-I"/>
</dbReference>
<dbReference type="OrthoDB" id="2789670at2759"/>
<evidence type="ECO:0000256" key="2">
    <source>
        <dbReference type="ARBA" id="ARBA00004167"/>
    </source>
</evidence>
<keyword evidence="10 13" id="KW-0408">Iron</keyword>
<dbReference type="PRINTS" id="PR00385">
    <property type="entry name" value="P450"/>
</dbReference>
<keyword evidence="5 13" id="KW-0349">Heme</keyword>
<keyword evidence="6 15" id="KW-0812">Transmembrane</keyword>
<dbReference type="GO" id="GO:0005506">
    <property type="term" value="F:iron ion binding"/>
    <property type="evidence" value="ECO:0007669"/>
    <property type="project" value="InterPro"/>
</dbReference>
<evidence type="ECO:0000313" key="17">
    <source>
        <dbReference type="Proteomes" id="UP000053820"/>
    </source>
</evidence>
<comment type="pathway">
    <text evidence="3">Secondary metabolite biosynthesis.</text>
</comment>
<dbReference type="InterPro" id="IPR017972">
    <property type="entry name" value="Cyt_P450_CS"/>
</dbReference>
<dbReference type="GO" id="GO:0020037">
    <property type="term" value="F:heme binding"/>
    <property type="evidence" value="ECO:0007669"/>
    <property type="project" value="InterPro"/>
</dbReference>
<dbReference type="AlphaFoldDB" id="A0A0C9W9Q5"/>
<keyword evidence="11 14" id="KW-0503">Monooxygenase</keyword>
<evidence type="ECO:0000256" key="8">
    <source>
        <dbReference type="ARBA" id="ARBA00022989"/>
    </source>
</evidence>
<comment type="subcellular location">
    <subcellularLocation>
        <location evidence="2">Membrane</location>
        <topology evidence="2">Single-pass membrane protein</topology>
    </subcellularLocation>
</comment>
<evidence type="ECO:0000256" key="15">
    <source>
        <dbReference type="SAM" id="Phobius"/>
    </source>
</evidence>
<gene>
    <name evidence="16" type="ORF">HYDPIDRAFT_111879</name>
</gene>
<reference evidence="16 17" key="1">
    <citation type="submission" date="2014-04" db="EMBL/GenBank/DDBJ databases">
        <title>Evolutionary Origins and Diversification of the Mycorrhizal Mutualists.</title>
        <authorList>
            <consortium name="DOE Joint Genome Institute"/>
            <consortium name="Mycorrhizal Genomics Consortium"/>
            <person name="Kohler A."/>
            <person name="Kuo A."/>
            <person name="Nagy L.G."/>
            <person name="Floudas D."/>
            <person name="Copeland A."/>
            <person name="Barry K.W."/>
            <person name="Cichocki N."/>
            <person name="Veneault-Fourrey C."/>
            <person name="LaButti K."/>
            <person name="Lindquist E.A."/>
            <person name="Lipzen A."/>
            <person name="Lundell T."/>
            <person name="Morin E."/>
            <person name="Murat C."/>
            <person name="Riley R."/>
            <person name="Ohm R."/>
            <person name="Sun H."/>
            <person name="Tunlid A."/>
            <person name="Henrissat B."/>
            <person name="Grigoriev I.V."/>
            <person name="Hibbett D.S."/>
            <person name="Martin F."/>
        </authorList>
    </citation>
    <scope>NUCLEOTIDE SEQUENCE [LARGE SCALE GENOMIC DNA]</scope>
    <source>
        <strain evidence="16 17">MD-312</strain>
    </source>
</reference>
<evidence type="ECO:0000256" key="14">
    <source>
        <dbReference type="RuleBase" id="RU000461"/>
    </source>
</evidence>
<evidence type="ECO:0000256" key="5">
    <source>
        <dbReference type="ARBA" id="ARBA00022617"/>
    </source>
</evidence>
<dbReference type="SUPFAM" id="SSF48264">
    <property type="entry name" value="Cytochrome P450"/>
    <property type="match status" value="1"/>
</dbReference>
<evidence type="ECO:0008006" key="18">
    <source>
        <dbReference type="Google" id="ProtNLM"/>
    </source>
</evidence>
<evidence type="ECO:0000256" key="4">
    <source>
        <dbReference type="ARBA" id="ARBA00010617"/>
    </source>
</evidence>
<evidence type="ECO:0000256" key="3">
    <source>
        <dbReference type="ARBA" id="ARBA00005179"/>
    </source>
</evidence>
<evidence type="ECO:0000313" key="16">
    <source>
        <dbReference type="EMBL" id="KIJ64543.1"/>
    </source>
</evidence>
<dbReference type="InterPro" id="IPR001128">
    <property type="entry name" value="Cyt_P450"/>
</dbReference>
<keyword evidence="7 13" id="KW-0479">Metal-binding</keyword>
<proteinExistence type="inferred from homology"/>
<feature type="binding site" description="axial binding residue" evidence="13">
    <location>
        <position position="441"/>
    </location>
    <ligand>
        <name>heme</name>
        <dbReference type="ChEBI" id="CHEBI:30413"/>
    </ligand>
    <ligandPart>
        <name>Fe</name>
        <dbReference type="ChEBI" id="CHEBI:18248"/>
    </ligandPart>
</feature>
<comment type="similarity">
    <text evidence="4 14">Belongs to the cytochrome P450 family.</text>
</comment>
<evidence type="ECO:0000256" key="10">
    <source>
        <dbReference type="ARBA" id="ARBA00023004"/>
    </source>
</evidence>
<dbReference type="PROSITE" id="PS00086">
    <property type="entry name" value="CYTOCHROME_P450"/>
    <property type="match status" value="1"/>
</dbReference>
<accession>A0A0C9W9Q5</accession>
<keyword evidence="17" id="KW-1185">Reference proteome</keyword>
<evidence type="ECO:0000256" key="6">
    <source>
        <dbReference type="ARBA" id="ARBA00022692"/>
    </source>
</evidence>
<evidence type="ECO:0000256" key="12">
    <source>
        <dbReference type="ARBA" id="ARBA00023136"/>
    </source>
</evidence>
<evidence type="ECO:0000256" key="7">
    <source>
        <dbReference type="ARBA" id="ARBA00022723"/>
    </source>
</evidence>
<keyword evidence="12 15" id="KW-0472">Membrane</keyword>
<protein>
    <recommendedName>
        <fullName evidence="18">Cytochrome P450</fullName>
    </recommendedName>
</protein>
<dbReference type="PANTHER" id="PTHR46300">
    <property type="entry name" value="P450, PUTATIVE (EUROFUNG)-RELATED-RELATED"/>
    <property type="match status" value="1"/>
</dbReference>
<feature type="transmembrane region" description="Helical" evidence="15">
    <location>
        <begin position="12"/>
        <end position="31"/>
    </location>
</feature>
<name>A0A0C9W9Q5_9AGAM</name>
<dbReference type="GO" id="GO:0016020">
    <property type="term" value="C:membrane"/>
    <property type="evidence" value="ECO:0007669"/>
    <property type="project" value="UniProtKB-SubCell"/>
</dbReference>
<evidence type="ECO:0000256" key="13">
    <source>
        <dbReference type="PIRSR" id="PIRSR602401-1"/>
    </source>
</evidence>
<dbReference type="PANTHER" id="PTHR46300:SF2">
    <property type="entry name" value="CYTOCHROME P450 MONOOXYGENASE ALNH-RELATED"/>
    <property type="match status" value="1"/>
</dbReference>
<keyword evidence="8 15" id="KW-1133">Transmembrane helix</keyword>
<dbReference type="Proteomes" id="UP000053820">
    <property type="component" value="Unassembled WGS sequence"/>
</dbReference>
<evidence type="ECO:0000256" key="9">
    <source>
        <dbReference type="ARBA" id="ARBA00023002"/>
    </source>
</evidence>